<keyword evidence="2" id="KW-1185">Reference proteome</keyword>
<dbReference type="PANTHER" id="PTHR22878">
    <property type="entry name" value="DYNEIN HEAVY CHAIN 6, AXONEMAL-LIKE-RELATED"/>
    <property type="match status" value="1"/>
</dbReference>
<evidence type="ECO:0000259" key="1">
    <source>
        <dbReference type="Pfam" id="PF08393"/>
    </source>
</evidence>
<sequence>MPEIFEKHREIVASKTGEYQAMLKVRIEKFQQDLQLYAKYCDELQYWGNIEEIQRYKKKAASLDKKLIAAMDIIAEFNEEEKLFDWEMSQYPLRKKIADKLAPYKKFYDIACEFLTNHEKWTEAMIGLYDPEVIETETSNASRLVFKLEKTFEEPAVRKLVEIVKMKIEEFKEHMPVILTLGNPSLKSRHWEQISEIVGFPIKIDQYMTLAKVKANLTCLSLDSDSL</sequence>
<accession>A0A8N1S9A4</accession>
<dbReference type="GO" id="GO:0007018">
    <property type="term" value="P:microtubule-based movement"/>
    <property type="evidence" value="ECO:0007669"/>
    <property type="project" value="InterPro"/>
</dbReference>
<dbReference type="Pfam" id="PF08393">
    <property type="entry name" value="DHC_N2"/>
    <property type="match status" value="1"/>
</dbReference>
<evidence type="ECO:0000313" key="3">
    <source>
        <dbReference type="RefSeq" id="XP_025074707.1"/>
    </source>
</evidence>
<reference evidence="3" key="1">
    <citation type="submission" date="2025-08" db="UniProtKB">
        <authorList>
            <consortium name="RefSeq"/>
        </authorList>
    </citation>
    <scope>IDENTIFICATION</scope>
</reference>
<dbReference type="InterPro" id="IPR013602">
    <property type="entry name" value="Dynein_heavy_linker"/>
</dbReference>
<protein>
    <submittedName>
        <fullName evidence="3">Dynein heavy chain 7, axonemal-like</fullName>
    </submittedName>
</protein>
<dbReference type="GO" id="GO:0051959">
    <property type="term" value="F:dynein light intermediate chain binding"/>
    <property type="evidence" value="ECO:0007669"/>
    <property type="project" value="InterPro"/>
</dbReference>
<organism evidence="2 3">
    <name type="scientific">Pogonomyrmex barbatus</name>
    <name type="common">red harvester ant</name>
    <dbReference type="NCBI Taxonomy" id="144034"/>
    <lineage>
        <taxon>Eukaryota</taxon>
        <taxon>Metazoa</taxon>
        <taxon>Ecdysozoa</taxon>
        <taxon>Arthropoda</taxon>
        <taxon>Hexapoda</taxon>
        <taxon>Insecta</taxon>
        <taxon>Pterygota</taxon>
        <taxon>Neoptera</taxon>
        <taxon>Endopterygota</taxon>
        <taxon>Hymenoptera</taxon>
        <taxon>Apocrita</taxon>
        <taxon>Aculeata</taxon>
        <taxon>Formicoidea</taxon>
        <taxon>Formicidae</taxon>
        <taxon>Myrmicinae</taxon>
        <taxon>Pogonomyrmex</taxon>
    </lineage>
</organism>
<dbReference type="GO" id="GO:0030286">
    <property type="term" value="C:dynein complex"/>
    <property type="evidence" value="ECO:0007669"/>
    <property type="project" value="InterPro"/>
</dbReference>
<evidence type="ECO:0000313" key="2">
    <source>
        <dbReference type="Proteomes" id="UP000504615"/>
    </source>
</evidence>
<dbReference type="GO" id="GO:0045505">
    <property type="term" value="F:dynein intermediate chain binding"/>
    <property type="evidence" value="ECO:0007669"/>
    <property type="project" value="InterPro"/>
</dbReference>
<dbReference type="InterPro" id="IPR026983">
    <property type="entry name" value="DHC"/>
</dbReference>
<proteinExistence type="predicted"/>
<dbReference type="Proteomes" id="UP000504615">
    <property type="component" value="Unplaced"/>
</dbReference>
<feature type="domain" description="Dynein heavy chain linker" evidence="1">
    <location>
        <begin position="95"/>
        <end position="213"/>
    </location>
</feature>
<dbReference type="AlphaFoldDB" id="A0A8N1S9A4"/>
<name>A0A8N1S9A4_9HYME</name>
<dbReference type="RefSeq" id="XP_025074707.1">
    <property type="nucleotide sequence ID" value="XM_025218922.1"/>
</dbReference>
<dbReference type="OrthoDB" id="7603488at2759"/>
<dbReference type="PANTHER" id="PTHR22878:SF66">
    <property type="entry name" value="DYNEIN AXONEMAL HEAVY CHAIN 7"/>
    <property type="match status" value="1"/>
</dbReference>
<gene>
    <name evidence="3" type="primary">LOC112552815</name>
</gene>
<dbReference type="GeneID" id="112552815"/>